<proteinExistence type="inferred from homology"/>
<evidence type="ECO:0000256" key="6">
    <source>
        <dbReference type="ARBA" id="ARBA00022729"/>
    </source>
</evidence>
<keyword evidence="11" id="KW-0449">Lipoprotein</keyword>
<reference evidence="11 12" key="1">
    <citation type="journal article" date="2011" name="J. Bacteriol.">
        <title>Genome sequence of Taylorella equigenitalis MCE9, the causative agent of contagious equine metritis.</title>
        <authorList>
            <person name="Hebert L."/>
            <person name="Moumen B."/>
            <person name="Duquesne F."/>
            <person name="Breuil M.F."/>
            <person name="Laugier C."/>
            <person name="Batto J.M."/>
            <person name="Renault P."/>
            <person name="Petry S."/>
        </authorList>
    </citation>
    <scope>NUCLEOTIDE SEQUENCE [LARGE SCALE GENOMIC DNA]</scope>
    <source>
        <strain evidence="11 12">MCE9</strain>
    </source>
</reference>
<accession>A0A654KFE5</accession>
<dbReference type="InterPro" id="IPR018323">
    <property type="entry name" value="OM_lipoprot_carrier_LolA_Pbac"/>
</dbReference>
<evidence type="ECO:0000256" key="10">
    <source>
        <dbReference type="HAMAP-Rule" id="MF_00240"/>
    </source>
</evidence>
<keyword evidence="6 10" id="KW-0732">Signal</keyword>
<dbReference type="CDD" id="cd16325">
    <property type="entry name" value="LolA"/>
    <property type="match status" value="1"/>
</dbReference>
<dbReference type="GO" id="GO:0042597">
    <property type="term" value="C:periplasmic space"/>
    <property type="evidence" value="ECO:0007669"/>
    <property type="project" value="UniProtKB-SubCell"/>
</dbReference>
<keyword evidence="5 10" id="KW-0813">Transport</keyword>
<dbReference type="AlphaFoldDB" id="A0A654KFE5"/>
<name>A0A654KFE5_TAYEM</name>
<dbReference type="KEGG" id="teq:TEQUI_0199"/>
<organism evidence="11 12">
    <name type="scientific">Taylorella equigenitalis (strain MCE9)</name>
    <dbReference type="NCBI Taxonomy" id="937774"/>
    <lineage>
        <taxon>Bacteria</taxon>
        <taxon>Pseudomonadati</taxon>
        <taxon>Pseudomonadota</taxon>
        <taxon>Betaproteobacteria</taxon>
        <taxon>Burkholderiales</taxon>
        <taxon>Alcaligenaceae</taxon>
        <taxon>Taylorella</taxon>
    </lineage>
</organism>
<keyword evidence="8 10" id="KW-0653">Protein transport</keyword>
<feature type="chain" id="PRO_5029061579" description="Outer-membrane lipoprotein carrier protein" evidence="10">
    <location>
        <begin position="26"/>
        <end position="230"/>
    </location>
</feature>
<evidence type="ECO:0000256" key="7">
    <source>
        <dbReference type="ARBA" id="ARBA00022764"/>
    </source>
</evidence>
<comment type="subunit">
    <text evidence="3 10">Monomer.</text>
</comment>
<dbReference type="GO" id="GO:0044874">
    <property type="term" value="P:lipoprotein localization to outer membrane"/>
    <property type="evidence" value="ECO:0007669"/>
    <property type="project" value="UniProtKB-UniRule"/>
</dbReference>
<dbReference type="SUPFAM" id="SSF89392">
    <property type="entry name" value="Prokaryotic lipoproteins and lipoprotein localization factors"/>
    <property type="match status" value="1"/>
</dbReference>
<dbReference type="Proteomes" id="UP000007472">
    <property type="component" value="Chromosome"/>
</dbReference>
<evidence type="ECO:0000256" key="3">
    <source>
        <dbReference type="ARBA" id="ARBA00011245"/>
    </source>
</evidence>
<comment type="function">
    <text evidence="10">Participates in the translocation of lipoproteins from the inner membrane to the outer membrane. Only forms a complex with a lipoprotein if the residue after the N-terminal Cys is not an aspartate (The Asp acts as a targeting signal to indicate that the lipoprotein should stay in the inner membrane).</text>
</comment>
<comment type="subcellular location">
    <subcellularLocation>
        <location evidence="1 10">Periplasm</location>
    </subcellularLocation>
</comment>
<dbReference type="Pfam" id="PF03548">
    <property type="entry name" value="LolA"/>
    <property type="match status" value="1"/>
</dbReference>
<dbReference type="Gene3D" id="2.50.20.10">
    <property type="entry name" value="Lipoprotein localisation LolA/LolB/LppX"/>
    <property type="match status" value="1"/>
</dbReference>
<evidence type="ECO:0000256" key="9">
    <source>
        <dbReference type="ARBA" id="ARBA00023186"/>
    </source>
</evidence>
<evidence type="ECO:0000256" key="8">
    <source>
        <dbReference type="ARBA" id="ARBA00022927"/>
    </source>
</evidence>
<evidence type="ECO:0000256" key="5">
    <source>
        <dbReference type="ARBA" id="ARBA00022448"/>
    </source>
</evidence>
<feature type="signal peptide" evidence="10">
    <location>
        <begin position="1"/>
        <end position="25"/>
    </location>
</feature>
<evidence type="ECO:0000313" key="12">
    <source>
        <dbReference type="Proteomes" id="UP000007472"/>
    </source>
</evidence>
<dbReference type="HAMAP" id="MF_00240">
    <property type="entry name" value="LolA"/>
    <property type="match status" value="1"/>
</dbReference>
<protein>
    <recommendedName>
        <fullName evidence="4 10">Outer-membrane lipoprotein carrier protein</fullName>
    </recommendedName>
</protein>
<keyword evidence="7 10" id="KW-0574">Periplasm</keyword>
<evidence type="ECO:0000313" key="11">
    <source>
        <dbReference type="EMBL" id="ADU91153.1"/>
    </source>
</evidence>
<dbReference type="InterPro" id="IPR004564">
    <property type="entry name" value="OM_lipoprot_carrier_LolA-like"/>
</dbReference>
<evidence type="ECO:0000256" key="2">
    <source>
        <dbReference type="ARBA" id="ARBA00007615"/>
    </source>
</evidence>
<evidence type="ECO:0000256" key="4">
    <source>
        <dbReference type="ARBA" id="ARBA00014035"/>
    </source>
</evidence>
<dbReference type="GO" id="GO:0042953">
    <property type="term" value="P:lipoprotein transport"/>
    <property type="evidence" value="ECO:0007669"/>
    <property type="project" value="InterPro"/>
</dbReference>
<sequence precursor="true">MHKLSKYLLCGFIAISCFIGSTSHAQDKGEKLVFTSISVSARSQLKNFINNVQSASGTFEQSQVVLGWGAAEGQTLNTSDLQKGEFVFERPGKFAWIVKEPLEQQIVSDGSVLLQYDPDLLQVTERDVKKAIGTSPASILFGNSKIETSFKLENLPEKEGWIRARPKQSDSGMKYIDIHFIDGMPTELLIMDSFDKTTSIKFTSIKEGNPLGASAFKLKDIPQNVDRVKL</sequence>
<dbReference type="PROSITE" id="PS51257">
    <property type="entry name" value="PROKAR_LIPOPROTEIN"/>
    <property type="match status" value="1"/>
</dbReference>
<gene>
    <name evidence="10" type="primary">lolA</name>
    <name evidence="11" type="ordered locus">TEQUI_0199</name>
</gene>
<keyword evidence="9 10" id="KW-0143">Chaperone</keyword>
<dbReference type="PANTHER" id="PTHR35869">
    <property type="entry name" value="OUTER-MEMBRANE LIPOPROTEIN CARRIER PROTEIN"/>
    <property type="match status" value="1"/>
</dbReference>
<dbReference type="EMBL" id="CP002456">
    <property type="protein sequence ID" value="ADU91153.1"/>
    <property type="molecule type" value="Genomic_DNA"/>
</dbReference>
<evidence type="ECO:0000256" key="1">
    <source>
        <dbReference type="ARBA" id="ARBA00004418"/>
    </source>
</evidence>
<dbReference type="PANTHER" id="PTHR35869:SF1">
    <property type="entry name" value="OUTER-MEMBRANE LIPOPROTEIN CARRIER PROTEIN"/>
    <property type="match status" value="1"/>
</dbReference>
<comment type="similarity">
    <text evidence="2 10">Belongs to the LolA family.</text>
</comment>
<dbReference type="InterPro" id="IPR029046">
    <property type="entry name" value="LolA/LolB/LppX"/>
</dbReference>
<dbReference type="NCBIfam" id="TIGR00547">
    <property type="entry name" value="lolA"/>
    <property type="match status" value="1"/>
</dbReference>